<feature type="region of interest" description="Disordered" evidence="4">
    <location>
        <begin position="478"/>
        <end position="500"/>
    </location>
</feature>
<evidence type="ECO:0000313" key="8">
    <source>
        <dbReference type="Proteomes" id="UP001342631"/>
    </source>
</evidence>
<dbReference type="PANTHER" id="PTHR11709:SF394">
    <property type="entry name" value="FI03373P-RELATED"/>
    <property type="match status" value="1"/>
</dbReference>
<comment type="caution">
    <text evidence="7">The sequence shown here is derived from an EMBL/GenBank/DDBJ whole genome shotgun (WGS) entry which is preliminary data.</text>
</comment>
<accession>A0ABQ6QRE9</accession>
<dbReference type="InterPro" id="IPR011707">
    <property type="entry name" value="Cu-oxidase-like_N"/>
</dbReference>
<evidence type="ECO:0000313" key="7">
    <source>
        <dbReference type="EMBL" id="GMU06570.1"/>
    </source>
</evidence>
<evidence type="ECO:0000259" key="6">
    <source>
        <dbReference type="Pfam" id="PF07732"/>
    </source>
</evidence>
<keyword evidence="2" id="KW-0560">Oxidoreductase</keyword>
<dbReference type="InterPro" id="IPR045087">
    <property type="entry name" value="Cu-oxidase_fam"/>
</dbReference>
<dbReference type="Pfam" id="PF07732">
    <property type="entry name" value="Cu-oxidase_3"/>
    <property type="match status" value="1"/>
</dbReference>
<evidence type="ECO:0000256" key="1">
    <source>
        <dbReference type="ARBA" id="ARBA00022723"/>
    </source>
</evidence>
<sequence>MSIHTTETAHAPVREEDVPGTSEREGSPGSLPEAGGTGTLTRRRMLATAGATLTGGALLLSGSAARAQSEFPAARGPREGSAAGTGPRQARQDGLRPGMPHRDYQPVVVPNGSKLPWKVVDGVKVFHLVAEEVEHEFAPGLKAFCWGYNGRVHGPTIEAVEGDRVRIYVTNRLPAPTTVHWHGILLPNGMDGVGGLNQKSIAPGETFSYEFTLRQSGTNMYHSHHDEMTQIGLGLTGMFVIHPRRPVGPRVDRDFVILLHEWRIDVGTRRPNPNEMTDFNVLTMNAKAFPGTEPLVVRQGERVRIRLGNLSPQNHHPIHLHGFHFRITETDGGRVPESAQQPEATVIVPVGSARAIEFVADAPGDWALHCHMTHHVMNQMGHAFPNMIGVKPDGLDAKVRALLPGYMTMGQTGMAEMGGMGMPIPPNSIPMVGRQGKHDDITMGGMFTVLKVRERLDGYKDPGWYDNPPGTLAEAASTEGLRRDGIDVDAPAPVEPGSPA</sequence>
<organism evidence="7 8">
    <name type="scientific">Corallococcus caeni</name>
    <dbReference type="NCBI Taxonomy" id="3082388"/>
    <lineage>
        <taxon>Bacteria</taxon>
        <taxon>Pseudomonadati</taxon>
        <taxon>Myxococcota</taxon>
        <taxon>Myxococcia</taxon>
        <taxon>Myxococcales</taxon>
        <taxon>Cystobacterineae</taxon>
        <taxon>Myxococcaceae</taxon>
        <taxon>Corallococcus</taxon>
    </lineage>
</organism>
<dbReference type="Gene3D" id="2.60.40.420">
    <property type="entry name" value="Cupredoxins - blue copper proteins"/>
    <property type="match status" value="1"/>
</dbReference>
<name>A0ABQ6QRE9_9BACT</name>
<evidence type="ECO:0000256" key="4">
    <source>
        <dbReference type="SAM" id="MobiDB-lite"/>
    </source>
</evidence>
<reference evidence="7 8" key="1">
    <citation type="journal article" date="2024" name="Arch. Microbiol.">
        <title>Corallococcus caeni sp. nov., a novel myxobacterium isolated from activated sludge.</title>
        <authorList>
            <person name="Tomita S."/>
            <person name="Nakai R."/>
            <person name="Kuroda K."/>
            <person name="Kurashita H."/>
            <person name="Hatamoto M."/>
            <person name="Yamaguchi T."/>
            <person name="Narihiro T."/>
        </authorList>
    </citation>
    <scope>NUCLEOTIDE SEQUENCE [LARGE SCALE GENOMIC DNA]</scope>
    <source>
        <strain evidence="7 8">NO1</strain>
    </source>
</reference>
<evidence type="ECO:0000256" key="2">
    <source>
        <dbReference type="ARBA" id="ARBA00023002"/>
    </source>
</evidence>
<keyword evidence="3" id="KW-0186">Copper</keyword>
<dbReference type="EMBL" id="BTTX01000003">
    <property type="protein sequence ID" value="GMU06570.1"/>
    <property type="molecule type" value="Genomic_DNA"/>
</dbReference>
<feature type="region of interest" description="Disordered" evidence="4">
    <location>
        <begin position="1"/>
        <end position="47"/>
    </location>
</feature>
<keyword evidence="8" id="KW-1185">Reference proteome</keyword>
<dbReference type="Proteomes" id="UP001342631">
    <property type="component" value="Unassembled WGS sequence"/>
</dbReference>
<feature type="domain" description="Plastocyanin-like" evidence="6">
    <location>
        <begin position="134"/>
        <end position="245"/>
    </location>
</feature>
<feature type="compositionally biased region" description="Basic and acidic residues" evidence="4">
    <location>
        <begin position="90"/>
        <end position="99"/>
    </location>
</feature>
<proteinExistence type="predicted"/>
<dbReference type="InterPro" id="IPR008972">
    <property type="entry name" value="Cupredoxin"/>
</dbReference>
<dbReference type="PANTHER" id="PTHR11709">
    <property type="entry name" value="MULTI-COPPER OXIDASE"/>
    <property type="match status" value="1"/>
</dbReference>
<dbReference type="CDD" id="cd13860">
    <property type="entry name" value="CuRO_1_2dMco_1"/>
    <property type="match status" value="1"/>
</dbReference>
<protein>
    <submittedName>
        <fullName evidence="7">Copper oxidase</fullName>
    </submittedName>
</protein>
<feature type="region of interest" description="Disordered" evidence="4">
    <location>
        <begin position="69"/>
        <end position="99"/>
    </location>
</feature>
<evidence type="ECO:0000259" key="5">
    <source>
        <dbReference type="Pfam" id="PF07731"/>
    </source>
</evidence>
<feature type="domain" description="Plastocyanin-like" evidence="5">
    <location>
        <begin position="268"/>
        <end position="385"/>
    </location>
</feature>
<dbReference type="CDD" id="cd04202">
    <property type="entry name" value="CuRO_D2_2dMcoN_like"/>
    <property type="match status" value="1"/>
</dbReference>
<dbReference type="InterPro" id="IPR011706">
    <property type="entry name" value="Cu-oxidase_C"/>
</dbReference>
<dbReference type="InterPro" id="IPR006311">
    <property type="entry name" value="TAT_signal"/>
</dbReference>
<dbReference type="Pfam" id="PF07731">
    <property type="entry name" value="Cu-oxidase_2"/>
    <property type="match status" value="1"/>
</dbReference>
<dbReference type="RefSeq" id="WP_338277414.1">
    <property type="nucleotide sequence ID" value="NZ_BTTX01000003.1"/>
</dbReference>
<gene>
    <name evidence="7" type="ORF">ASNO1_28230</name>
</gene>
<evidence type="ECO:0000256" key="3">
    <source>
        <dbReference type="ARBA" id="ARBA00023008"/>
    </source>
</evidence>
<keyword evidence="1" id="KW-0479">Metal-binding</keyword>
<dbReference type="SUPFAM" id="SSF49503">
    <property type="entry name" value="Cupredoxins"/>
    <property type="match status" value="2"/>
</dbReference>
<feature type="compositionally biased region" description="Basic and acidic residues" evidence="4">
    <location>
        <begin position="12"/>
        <end position="26"/>
    </location>
</feature>
<dbReference type="PROSITE" id="PS51318">
    <property type="entry name" value="TAT"/>
    <property type="match status" value="1"/>
</dbReference>